<accession>A0A7J7L394</accession>
<comment type="caution">
    <text evidence="2">The sequence shown here is derived from an EMBL/GenBank/DDBJ whole genome shotgun (WGS) entry which is preliminary data.</text>
</comment>
<sequence>MQFTNKKKESYSGGSGRTLRISNSSFLTGLQRLLLVSRGLTTSSRMLSFLRLQKCWLILVESGEYDIS</sequence>
<keyword evidence="3" id="KW-1185">Reference proteome</keyword>
<feature type="compositionally biased region" description="Basic and acidic residues" evidence="1">
    <location>
        <begin position="1"/>
        <end position="10"/>
    </location>
</feature>
<proteinExistence type="predicted"/>
<organism evidence="2 3">
    <name type="scientific">Kingdonia uniflora</name>
    <dbReference type="NCBI Taxonomy" id="39325"/>
    <lineage>
        <taxon>Eukaryota</taxon>
        <taxon>Viridiplantae</taxon>
        <taxon>Streptophyta</taxon>
        <taxon>Embryophyta</taxon>
        <taxon>Tracheophyta</taxon>
        <taxon>Spermatophyta</taxon>
        <taxon>Magnoliopsida</taxon>
        <taxon>Ranunculales</taxon>
        <taxon>Circaeasteraceae</taxon>
        <taxon>Kingdonia</taxon>
    </lineage>
</organism>
<feature type="region of interest" description="Disordered" evidence="1">
    <location>
        <begin position="1"/>
        <end position="20"/>
    </location>
</feature>
<feature type="non-terminal residue" evidence="2">
    <location>
        <position position="1"/>
    </location>
</feature>
<evidence type="ECO:0000256" key="1">
    <source>
        <dbReference type="SAM" id="MobiDB-lite"/>
    </source>
</evidence>
<reference evidence="2 3" key="1">
    <citation type="journal article" date="2020" name="IScience">
        <title>Genome Sequencing of the Endangered Kingdonia uniflora (Circaeasteraceae, Ranunculales) Reveals Potential Mechanisms of Evolutionary Specialization.</title>
        <authorList>
            <person name="Sun Y."/>
            <person name="Deng T."/>
            <person name="Zhang A."/>
            <person name="Moore M.J."/>
            <person name="Landis J.B."/>
            <person name="Lin N."/>
            <person name="Zhang H."/>
            <person name="Zhang X."/>
            <person name="Huang J."/>
            <person name="Zhang X."/>
            <person name="Sun H."/>
            <person name="Wang H."/>
        </authorList>
    </citation>
    <scope>NUCLEOTIDE SEQUENCE [LARGE SCALE GENOMIC DNA]</scope>
    <source>
        <strain evidence="2">TB1705</strain>
        <tissue evidence="2">Leaf</tissue>
    </source>
</reference>
<dbReference type="AlphaFoldDB" id="A0A7J7L394"/>
<evidence type="ECO:0000313" key="3">
    <source>
        <dbReference type="Proteomes" id="UP000541444"/>
    </source>
</evidence>
<evidence type="ECO:0000313" key="2">
    <source>
        <dbReference type="EMBL" id="KAF6137047.1"/>
    </source>
</evidence>
<name>A0A7J7L394_9MAGN</name>
<dbReference type="Proteomes" id="UP000541444">
    <property type="component" value="Unassembled WGS sequence"/>
</dbReference>
<gene>
    <name evidence="2" type="ORF">GIB67_030811</name>
</gene>
<dbReference type="EMBL" id="JACGCM010002660">
    <property type="protein sequence ID" value="KAF6137047.1"/>
    <property type="molecule type" value="Genomic_DNA"/>
</dbReference>
<protein>
    <submittedName>
        <fullName evidence="2">Uncharacterized protein</fullName>
    </submittedName>
</protein>